<comment type="catalytic activity">
    <reaction evidence="13 14">
        <text>heme b + (2E,6E)-farnesyl diphosphate + H2O = Fe(II)-heme o + diphosphate</text>
        <dbReference type="Rhea" id="RHEA:28070"/>
        <dbReference type="ChEBI" id="CHEBI:15377"/>
        <dbReference type="ChEBI" id="CHEBI:33019"/>
        <dbReference type="ChEBI" id="CHEBI:60344"/>
        <dbReference type="ChEBI" id="CHEBI:60530"/>
        <dbReference type="ChEBI" id="CHEBI:175763"/>
        <dbReference type="EC" id="2.5.1.141"/>
    </reaction>
</comment>
<keyword evidence="7 14" id="KW-1133">Transmembrane helix</keyword>
<feature type="transmembrane region" description="Helical" evidence="14">
    <location>
        <begin position="296"/>
        <end position="313"/>
    </location>
</feature>
<reference evidence="15 16" key="1">
    <citation type="submission" date="2022-12" db="EMBL/GenBank/DDBJ databases">
        <title>Polyphasic characterization of Geotalea uranireducens NIT-SL11 newly isolated from a complex of sewage sludge and microbially reduced graphene oxide.</title>
        <authorList>
            <person name="Xie L."/>
            <person name="Yoshida N."/>
            <person name="Meng L."/>
        </authorList>
    </citation>
    <scope>NUCLEOTIDE SEQUENCE [LARGE SCALE GENOMIC DNA]</scope>
    <source>
        <strain evidence="15 16">NIT-SL11</strain>
    </source>
</reference>
<keyword evidence="6 14" id="KW-0812">Transmembrane</keyword>
<evidence type="ECO:0000256" key="10">
    <source>
        <dbReference type="ARBA" id="ARBA00030253"/>
    </source>
</evidence>
<dbReference type="InterPro" id="IPR044878">
    <property type="entry name" value="UbiA_sf"/>
</dbReference>
<dbReference type="InterPro" id="IPR006369">
    <property type="entry name" value="Protohaem_IX_farnesylTrfase"/>
</dbReference>
<dbReference type="CDD" id="cd13957">
    <property type="entry name" value="PT_UbiA_Cox10"/>
    <property type="match status" value="1"/>
</dbReference>
<keyword evidence="16" id="KW-1185">Reference proteome</keyword>
<accession>A0ABN6VR18</accession>
<sequence length="316" mass="32531">MGGGNDGRRTAIDGGLTCREPALPAAAGGGPARLGALFVLAKPGIVAAVALAGYAGMVLAARGTPAPRTTLVCLVALVLTAGGAALLNVLLEAASDARMARLGRRNAALRQVGTGTTLVAAGGALALGLALDFTLLPPLTGLLTLAAIIAYAVVYTLWLKRRSPYGAVPGGIPGALPVLIGYSAVATTIGFDGVLLFLVMLLWQPPHFWTLALHYREDYRRAGIPALPAVRGATYTTIMIFLYATALVPASLALWAFGCCSVRFAGIALLLGLAFLGACFRYLVATSRYRRAFAASLLYLVALLTAIIVDLVGRGA</sequence>
<evidence type="ECO:0000256" key="13">
    <source>
        <dbReference type="ARBA" id="ARBA00047690"/>
    </source>
</evidence>
<evidence type="ECO:0000256" key="9">
    <source>
        <dbReference type="ARBA" id="ARBA00023136"/>
    </source>
</evidence>
<evidence type="ECO:0000256" key="6">
    <source>
        <dbReference type="ARBA" id="ARBA00022692"/>
    </source>
</evidence>
<evidence type="ECO:0000256" key="7">
    <source>
        <dbReference type="ARBA" id="ARBA00022989"/>
    </source>
</evidence>
<name>A0ABN6VR18_9BACT</name>
<feature type="transmembrane region" description="Helical" evidence="14">
    <location>
        <begin position="235"/>
        <end position="257"/>
    </location>
</feature>
<dbReference type="EMBL" id="AP027151">
    <property type="protein sequence ID" value="BDV42790.1"/>
    <property type="molecule type" value="Genomic_DNA"/>
</dbReference>
<evidence type="ECO:0000256" key="1">
    <source>
        <dbReference type="ARBA" id="ARBA00004651"/>
    </source>
</evidence>
<evidence type="ECO:0000256" key="11">
    <source>
        <dbReference type="ARBA" id="ARBA00040810"/>
    </source>
</evidence>
<evidence type="ECO:0000256" key="4">
    <source>
        <dbReference type="ARBA" id="ARBA00022475"/>
    </source>
</evidence>
<comment type="subcellular location">
    <subcellularLocation>
        <location evidence="1 14">Cell membrane</location>
        <topology evidence="1 14">Multi-pass membrane protein</topology>
    </subcellularLocation>
</comment>
<feature type="transmembrane region" description="Helical" evidence="14">
    <location>
        <begin position="264"/>
        <end position="284"/>
    </location>
</feature>
<comment type="function">
    <text evidence="14">Converts heme B (protoheme IX) to heme O by substitution of the vinyl group on carbon 2 of heme B porphyrin ring with a hydroxyethyl farnesyl side group.</text>
</comment>
<evidence type="ECO:0000256" key="8">
    <source>
        <dbReference type="ARBA" id="ARBA00023133"/>
    </source>
</evidence>
<dbReference type="EC" id="2.5.1.141" evidence="3 14"/>
<proteinExistence type="inferred from homology"/>
<dbReference type="Proteomes" id="UP001317705">
    <property type="component" value="Chromosome"/>
</dbReference>
<evidence type="ECO:0000313" key="16">
    <source>
        <dbReference type="Proteomes" id="UP001317705"/>
    </source>
</evidence>
<dbReference type="InterPro" id="IPR000537">
    <property type="entry name" value="UbiA_prenyltransferase"/>
</dbReference>
<keyword evidence="5 14" id="KW-0808">Transferase</keyword>
<organism evidence="15 16">
    <name type="scientific">Geotalea uraniireducens</name>
    <dbReference type="NCBI Taxonomy" id="351604"/>
    <lineage>
        <taxon>Bacteria</taxon>
        <taxon>Pseudomonadati</taxon>
        <taxon>Thermodesulfobacteriota</taxon>
        <taxon>Desulfuromonadia</taxon>
        <taxon>Geobacterales</taxon>
        <taxon>Geobacteraceae</taxon>
        <taxon>Geotalea</taxon>
    </lineage>
</organism>
<comment type="pathway">
    <text evidence="2 14">Porphyrin-containing compound metabolism; heme O biosynthesis; heme O from protoheme: step 1/1.</text>
</comment>
<dbReference type="Pfam" id="PF01040">
    <property type="entry name" value="UbiA"/>
    <property type="match status" value="1"/>
</dbReference>
<dbReference type="PANTHER" id="PTHR43448:SF7">
    <property type="entry name" value="4-HYDROXYBENZOATE SOLANESYLTRANSFERASE"/>
    <property type="match status" value="1"/>
</dbReference>
<evidence type="ECO:0000256" key="12">
    <source>
        <dbReference type="ARBA" id="ARBA00042475"/>
    </source>
</evidence>
<keyword evidence="8 14" id="KW-0350">Heme biosynthesis</keyword>
<gene>
    <name evidence="14 15" type="primary">ctaB</name>
    <name evidence="15" type="ORF">GURASL_17130</name>
</gene>
<evidence type="ECO:0000256" key="3">
    <source>
        <dbReference type="ARBA" id="ARBA00012292"/>
    </source>
</evidence>
<dbReference type="HAMAP" id="MF_00154">
    <property type="entry name" value="CyoE_CtaB"/>
    <property type="match status" value="1"/>
</dbReference>
<feature type="transmembrane region" description="Helical" evidence="14">
    <location>
        <begin position="34"/>
        <end position="57"/>
    </location>
</feature>
<protein>
    <recommendedName>
        <fullName evidence="11 14">Protoheme IX farnesyltransferase</fullName>
        <ecNumber evidence="3 14">2.5.1.141</ecNumber>
    </recommendedName>
    <alternativeName>
        <fullName evidence="12 14">Heme B farnesyltransferase</fullName>
    </alternativeName>
    <alternativeName>
        <fullName evidence="10 14">Heme O synthase</fullName>
    </alternativeName>
</protein>
<keyword evidence="4 14" id="KW-1003">Cell membrane</keyword>
<keyword evidence="9 14" id="KW-0472">Membrane</keyword>
<evidence type="ECO:0000256" key="2">
    <source>
        <dbReference type="ARBA" id="ARBA00004919"/>
    </source>
</evidence>
<feature type="transmembrane region" description="Helical" evidence="14">
    <location>
        <begin position="139"/>
        <end position="158"/>
    </location>
</feature>
<dbReference type="RefSeq" id="WP_282003461.1">
    <property type="nucleotide sequence ID" value="NZ_AP027151.1"/>
</dbReference>
<feature type="transmembrane region" description="Helical" evidence="14">
    <location>
        <begin position="112"/>
        <end position="133"/>
    </location>
</feature>
<evidence type="ECO:0000256" key="14">
    <source>
        <dbReference type="HAMAP-Rule" id="MF_00154"/>
    </source>
</evidence>
<feature type="transmembrane region" description="Helical" evidence="14">
    <location>
        <begin position="69"/>
        <end position="91"/>
    </location>
</feature>
<dbReference type="Gene3D" id="1.10.357.140">
    <property type="entry name" value="UbiA prenyltransferase"/>
    <property type="match status" value="1"/>
</dbReference>
<evidence type="ECO:0000313" key="15">
    <source>
        <dbReference type="EMBL" id="BDV42790.1"/>
    </source>
</evidence>
<dbReference type="PANTHER" id="PTHR43448">
    <property type="entry name" value="PROTOHEME IX FARNESYLTRANSFERASE, MITOCHONDRIAL"/>
    <property type="match status" value="1"/>
</dbReference>
<dbReference type="NCBIfam" id="TIGR01473">
    <property type="entry name" value="cyoE_ctaB"/>
    <property type="match status" value="1"/>
</dbReference>
<evidence type="ECO:0000256" key="5">
    <source>
        <dbReference type="ARBA" id="ARBA00022679"/>
    </source>
</evidence>
<comment type="similarity">
    <text evidence="14">Belongs to the UbiA prenyltransferase family. Protoheme IX farnesyltransferase subfamily.</text>
</comment>
<comment type="miscellaneous">
    <text evidence="14">Carbon 2 of the heme B porphyrin ring is defined according to the Fischer nomenclature.</text>
</comment>